<gene>
    <name evidence="5" type="ORF">ABS33_02460</name>
</gene>
<dbReference type="EMBL" id="LIDN01000053">
    <property type="protein sequence ID" value="KRP34017.1"/>
    <property type="molecule type" value="Genomic_DNA"/>
</dbReference>
<dbReference type="GO" id="GO:0003700">
    <property type="term" value="F:DNA-binding transcription factor activity"/>
    <property type="evidence" value="ECO:0007669"/>
    <property type="project" value="TreeGrafter"/>
</dbReference>
<reference evidence="5 6" key="1">
    <citation type="submission" date="2015-10" db="EMBL/GenBank/DDBJ databases">
        <title>Metagenome-Assembled Genomes uncover a global brackish microbiome.</title>
        <authorList>
            <person name="Hugerth L.W."/>
            <person name="Larsson J."/>
            <person name="Alneberg J."/>
            <person name="Lindh M.V."/>
            <person name="Legrand C."/>
            <person name="Pinhassi J."/>
            <person name="Andersson A.F."/>
        </authorList>
    </citation>
    <scope>NUCLEOTIDE SEQUENCE [LARGE SCALE GENOMIC DNA]</scope>
    <source>
        <strain evidence="5">BACL9 MAG-120924-bin69</strain>
    </source>
</reference>
<keyword evidence="1" id="KW-0805">Transcription regulation</keyword>
<sequence>MKPSDLNVADIAQSAGVSRATVSRVLNGSMVVKPKTAELIRQTMDRLGYVRPMIRPGPKPKMGSSRRPRLGSIALVTTGSSSRQVFQDPIMAILVEELQSDCRKRQLNLILDQMISPDQVPLSVLSRQIDGAILMEFGPSENLRACISRMASLVPSVHLFAPGHPVEKIDHVTVNDVAIGNLAFEHLEKVGCRSFWVVHHRDYFHEALIVRGRAMLDRAGRAGCVTRTWARPMGQQTARRFWPDPCTDFSDLREVAEACRSAEGPVGIFMTLEQGATELAGYLEKDHLLMEGKVKMVIAGNHPSLISGLPKMVQVIDLNFPELIHTALDRLLYRAKHLPTHTLTFLVPPHLSGQSPTKSESDKFASLTNSHYIARL</sequence>
<dbReference type="Gene3D" id="1.10.260.40">
    <property type="entry name" value="lambda repressor-like DNA-binding domains"/>
    <property type="match status" value="1"/>
</dbReference>
<keyword evidence="2" id="KW-0238">DNA-binding</keyword>
<dbReference type="PROSITE" id="PS00356">
    <property type="entry name" value="HTH_LACI_1"/>
    <property type="match status" value="1"/>
</dbReference>
<dbReference type="Proteomes" id="UP000051220">
    <property type="component" value="Unassembled WGS sequence"/>
</dbReference>
<dbReference type="Pfam" id="PF00356">
    <property type="entry name" value="LacI"/>
    <property type="match status" value="1"/>
</dbReference>
<name>A0A0R2XIJ3_9BACT</name>
<evidence type="ECO:0000313" key="5">
    <source>
        <dbReference type="EMBL" id="KRP34017.1"/>
    </source>
</evidence>
<dbReference type="SUPFAM" id="SSF47413">
    <property type="entry name" value="lambda repressor-like DNA-binding domains"/>
    <property type="match status" value="1"/>
</dbReference>
<comment type="caution">
    <text evidence="5">The sequence shown here is derived from an EMBL/GenBank/DDBJ whole genome shotgun (WGS) entry which is preliminary data.</text>
</comment>
<dbReference type="SUPFAM" id="SSF53822">
    <property type="entry name" value="Periplasmic binding protein-like I"/>
    <property type="match status" value="1"/>
</dbReference>
<protein>
    <recommendedName>
        <fullName evidence="4">HTH lacI-type domain-containing protein</fullName>
    </recommendedName>
</protein>
<dbReference type="PRINTS" id="PR00036">
    <property type="entry name" value="HTHLACI"/>
</dbReference>
<dbReference type="PANTHER" id="PTHR30146">
    <property type="entry name" value="LACI-RELATED TRANSCRIPTIONAL REPRESSOR"/>
    <property type="match status" value="1"/>
</dbReference>
<organism evidence="5 6">
    <name type="scientific">Verrucomicrobia subdivision 6 bacterium BACL9 MAG-120924-bin69</name>
    <dbReference type="NCBI Taxonomy" id="1655635"/>
    <lineage>
        <taxon>Bacteria</taxon>
        <taxon>Pseudomonadati</taxon>
        <taxon>Verrucomicrobiota</taxon>
        <taxon>Verrucomicrobiia</taxon>
        <taxon>Verrucomicrobiales</taxon>
        <taxon>Verrucomicrobia subdivision 6</taxon>
    </lineage>
</organism>
<dbReference type="SMART" id="SM00354">
    <property type="entry name" value="HTH_LACI"/>
    <property type="match status" value="1"/>
</dbReference>
<dbReference type="PROSITE" id="PS50932">
    <property type="entry name" value="HTH_LACI_2"/>
    <property type="match status" value="1"/>
</dbReference>
<evidence type="ECO:0000256" key="3">
    <source>
        <dbReference type="ARBA" id="ARBA00023163"/>
    </source>
</evidence>
<dbReference type="Gene3D" id="3.40.50.2300">
    <property type="match status" value="2"/>
</dbReference>
<evidence type="ECO:0000256" key="1">
    <source>
        <dbReference type="ARBA" id="ARBA00023015"/>
    </source>
</evidence>
<dbReference type="InterPro" id="IPR010982">
    <property type="entry name" value="Lambda_DNA-bd_dom_sf"/>
</dbReference>
<dbReference type="AlphaFoldDB" id="A0A0R2XIJ3"/>
<proteinExistence type="predicted"/>
<evidence type="ECO:0000313" key="6">
    <source>
        <dbReference type="Proteomes" id="UP000051220"/>
    </source>
</evidence>
<dbReference type="CDD" id="cd01392">
    <property type="entry name" value="HTH_LacI"/>
    <property type="match status" value="1"/>
</dbReference>
<dbReference type="PANTHER" id="PTHR30146:SF109">
    <property type="entry name" value="HTH-TYPE TRANSCRIPTIONAL REGULATOR GALS"/>
    <property type="match status" value="1"/>
</dbReference>
<dbReference type="InterPro" id="IPR028082">
    <property type="entry name" value="Peripla_BP_I"/>
</dbReference>
<dbReference type="GO" id="GO:0000976">
    <property type="term" value="F:transcription cis-regulatory region binding"/>
    <property type="evidence" value="ECO:0007669"/>
    <property type="project" value="TreeGrafter"/>
</dbReference>
<evidence type="ECO:0000256" key="2">
    <source>
        <dbReference type="ARBA" id="ARBA00023125"/>
    </source>
</evidence>
<feature type="domain" description="HTH lacI-type" evidence="4">
    <location>
        <begin position="6"/>
        <end position="67"/>
    </location>
</feature>
<accession>A0A0R2XIJ3</accession>
<keyword evidence="3" id="KW-0804">Transcription</keyword>
<dbReference type="InterPro" id="IPR000843">
    <property type="entry name" value="HTH_LacI"/>
</dbReference>
<evidence type="ECO:0000259" key="4">
    <source>
        <dbReference type="PROSITE" id="PS50932"/>
    </source>
</evidence>